<organism evidence="1 2">
    <name type="scientific">Pandoraea vervacti</name>
    <dbReference type="NCBI Taxonomy" id="656178"/>
    <lineage>
        <taxon>Bacteria</taxon>
        <taxon>Pseudomonadati</taxon>
        <taxon>Pseudomonadota</taxon>
        <taxon>Betaproteobacteria</taxon>
        <taxon>Burkholderiales</taxon>
        <taxon>Burkholderiaceae</taxon>
        <taxon>Pandoraea</taxon>
    </lineage>
</organism>
<dbReference type="Proteomes" id="UP000035085">
    <property type="component" value="Chromosome"/>
</dbReference>
<accession>A0ABM6FRD2</accession>
<protein>
    <submittedName>
        <fullName evidence="1">Uncharacterized protein</fullName>
    </submittedName>
</protein>
<reference evidence="2" key="1">
    <citation type="submission" date="2015-02" db="EMBL/GenBank/DDBJ databases">
        <title>Complete Genome Sequencing of Pandoraea vervacti NS15 sp. nov.</title>
        <authorList>
            <person name="Chan K.-G."/>
        </authorList>
    </citation>
    <scope>NUCLEOTIDE SEQUENCE [LARGE SCALE GENOMIC DNA]</scope>
    <source>
        <strain evidence="2">NS15</strain>
    </source>
</reference>
<gene>
    <name evidence="1" type="ORF">UC34_25405</name>
</gene>
<dbReference type="EMBL" id="CP010897">
    <property type="protein sequence ID" value="APD11370.1"/>
    <property type="molecule type" value="Genomic_DNA"/>
</dbReference>
<proteinExistence type="predicted"/>
<keyword evidence="2" id="KW-1185">Reference proteome</keyword>
<name>A0ABM6FRD2_9BURK</name>
<evidence type="ECO:0000313" key="1">
    <source>
        <dbReference type="EMBL" id="APD11370.1"/>
    </source>
</evidence>
<evidence type="ECO:0000313" key="2">
    <source>
        <dbReference type="Proteomes" id="UP000035085"/>
    </source>
</evidence>
<sequence length="115" mass="12655">MMHGGSRTQTLYRQMPTSAGPNRSLWALHCRKWMGAQKNRRSSALAPARTADVADITRGIALRVACGVWRVACGVWSLESGVWRLESGVWRLASGVWSLASGVWSLASGVWRLET</sequence>